<comment type="caution">
    <text evidence="3">The sequence shown here is derived from an EMBL/GenBank/DDBJ whole genome shotgun (WGS) entry which is preliminary data.</text>
</comment>
<feature type="compositionally biased region" description="Low complexity" evidence="2">
    <location>
        <begin position="1360"/>
        <end position="1369"/>
    </location>
</feature>
<dbReference type="GO" id="GO:0030031">
    <property type="term" value="P:cell projection assembly"/>
    <property type="evidence" value="ECO:0000318"/>
    <property type="project" value="GO_Central"/>
</dbReference>
<dbReference type="GO" id="GO:0000902">
    <property type="term" value="P:cell morphogenesis"/>
    <property type="evidence" value="ECO:0000318"/>
    <property type="project" value="GO_Central"/>
</dbReference>
<reference evidence="4" key="1">
    <citation type="journal article" date="2016" name="Nature">
        <title>The genome of the seagrass Zostera marina reveals angiosperm adaptation to the sea.</title>
        <authorList>
            <person name="Olsen J.L."/>
            <person name="Rouze P."/>
            <person name="Verhelst B."/>
            <person name="Lin Y.-C."/>
            <person name="Bayer T."/>
            <person name="Collen J."/>
            <person name="Dattolo E."/>
            <person name="De Paoli E."/>
            <person name="Dittami S."/>
            <person name="Maumus F."/>
            <person name="Michel G."/>
            <person name="Kersting A."/>
            <person name="Lauritano C."/>
            <person name="Lohaus R."/>
            <person name="Toepel M."/>
            <person name="Tonon T."/>
            <person name="Vanneste K."/>
            <person name="Amirebrahimi M."/>
            <person name="Brakel J."/>
            <person name="Bostroem C."/>
            <person name="Chovatia M."/>
            <person name="Grimwood J."/>
            <person name="Jenkins J.W."/>
            <person name="Jueterbock A."/>
            <person name="Mraz A."/>
            <person name="Stam W.T."/>
            <person name="Tice H."/>
            <person name="Bornberg-Bauer E."/>
            <person name="Green P.J."/>
            <person name="Pearson G.A."/>
            <person name="Procaccini G."/>
            <person name="Duarte C.M."/>
            <person name="Schmutz J."/>
            <person name="Reusch T.B.H."/>
            <person name="Van de Peer Y."/>
        </authorList>
    </citation>
    <scope>NUCLEOTIDE SEQUENCE [LARGE SCALE GENOMIC DNA]</scope>
    <source>
        <strain evidence="4">cv. Finnish</strain>
    </source>
</reference>
<dbReference type="GO" id="GO:0031209">
    <property type="term" value="C:SCAR complex"/>
    <property type="evidence" value="ECO:0000318"/>
    <property type="project" value="GO_Central"/>
</dbReference>
<dbReference type="GO" id="GO:0030866">
    <property type="term" value="P:cortical actin cytoskeleton organization"/>
    <property type="evidence" value="ECO:0000318"/>
    <property type="project" value="GO_Central"/>
</dbReference>
<dbReference type="Pfam" id="PF09735">
    <property type="entry name" value="Nckap1"/>
    <property type="match status" value="1"/>
</dbReference>
<organism evidence="3 4">
    <name type="scientific">Zostera marina</name>
    <name type="common">Eelgrass</name>
    <dbReference type="NCBI Taxonomy" id="29655"/>
    <lineage>
        <taxon>Eukaryota</taxon>
        <taxon>Viridiplantae</taxon>
        <taxon>Streptophyta</taxon>
        <taxon>Embryophyta</taxon>
        <taxon>Tracheophyta</taxon>
        <taxon>Spermatophyta</taxon>
        <taxon>Magnoliopsida</taxon>
        <taxon>Liliopsida</taxon>
        <taxon>Zosteraceae</taxon>
        <taxon>Zostera</taxon>
    </lineage>
</organism>
<comment type="similarity">
    <text evidence="1">Belongs to the HEM-1/HEM-2 family.</text>
</comment>
<dbReference type="Proteomes" id="UP000036987">
    <property type="component" value="Unassembled WGS sequence"/>
</dbReference>
<dbReference type="GO" id="GO:0016477">
    <property type="term" value="P:cell migration"/>
    <property type="evidence" value="ECO:0000318"/>
    <property type="project" value="GO_Central"/>
</dbReference>
<accession>A0A0K9P7C6</accession>
<feature type="compositionally biased region" description="Polar residues" evidence="2">
    <location>
        <begin position="8"/>
        <end position="17"/>
    </location>
</feature>
<dbReference type="PANTHER" id="PTHR12093:SF10">
    <property type="entry name" value="MEMBRANE-ASSOCIATED PROTEIN HEM"/>
    <property type="match status" value="1"/>
</dbReference>
<name>A0A0K9P7C6_ZOSMR</name>
<evidence type="ECO:0000256" key="2">
    <source>
        <dbReference type="SAM" id="MobiDB-lite"/>
    </source>
</evidence>
<dbReference type="OMA" id="INVWEYT"/>
<feature type="region of interest" description="Disordered" evidence="2">
    <location>
        <begin position="1"/>
        <end position="45"/>
    </location>
</feature>
<dbReference type="InterPro" id="IPR019137">
    <property type="entry name" value="Nck-associated_protein-1"/>
</dbReference>
<feature type="region of interest" description="Disordered" evidence="2">
    <location>
        <begin position="1302"/>
        <end position="1369"/>
    </location>
</feature>
<proteinExistence type="inferred from homology"/>
<feature type="compositionally biased region" description="Polar residues" evidence="2">
    <location>
        <begin position="1302"/>
        <end position="1314"/>
    </location>
</feature>
<dbReference type="EMBL" id="LFYR01001180">
    <property type="protein sequence ID" value="KMZ64102.1"/>
    <property type="molecule type" value="Genomic_DNA"/>
</dbReference>
<keyword evidence="4" id="KW-1185">Reference proteome</keyword>
<protein>
    <submittedName>
        <fullName evidence="3">Nck-associated protein 1</fullName>
    </submittedName>
</protein>
<gene>
    <name evidence="3" type="ORF">ZOSMA_381G00090</name>
</gene>
<evidence type="ECO:0000313" key="4">
    <source>
        <dbReference type="Proteomes" id="UP000036987"/>
    </source>
</evidence>
<sequence length="1369" mass="153975">MSKPRPPSSNQDSSQRSVKFRESDNMSRWSEYLDPESSPPSTSASWKFASTEIPLSSSGSTQKPLNMEWVVQLSVIAQGLLTKMYGLNKMLDSPDVTSHTFSDSFWKAAVFPNCPKICTVVSKKFPEHPNKMQLERVDKVALDALNDNAEVFLQNLEPWITLLLDLMAFREQALRLILDLSSTVITLLPHQNLHILHAFMDLFCSFVRVNLFSDKLPRKMLLQMYNLLHSMLRSGRDCEFYHRLVQFIDSYDPPLKGLQEDLSFVSSRIGEVLEAVGPIIFLSTDTRKLRNEGFLSPFHPRYPDILTNSAHPMRAQELANVTLYRQWVLLGYLVCPDELLRVTSIDIAVVVLKEHLILTLFRDEYLLLHEEYQLYVLPRILESKKVAKSGRTKLKEADLEYNVAKQVEKMISEVHEQSLTSCDAIHRERRILLKQEIGRMVLFFSDQPSLLAPNIQMVFSALALAQCEITWFFQHVGVVSSKSRLGRLVAVDIDAADPSIGFLLDGMDRLCCLVRKYIAAIRGYALSFLLSCAGRIRFLLGTPGMVALDLDSTLKGLFNQVVSYLENVPKPQGGNASTIACDLSDLRKNWLSILMIVTSSRSSINIRHLEKATVSTGKEGLLSEGNAVYNWSRCVDELESQLSKYGSLKMLYFYHNHLTSVFRNTMFGPEGRPQHSCAWLGVASSFPECASAVFPEELNKIGRDSVLYVESLIESIMGGLEGLINILDSDSGFASLEMQLHPDQAAIRMIQASKVSTSSVKSTKGVHGLPGYESRRSSNISVKVLEAATQRLTSLCSVLNDMEPICVLNHVFVLREYMRDCFLANFRKRLLMVLRIENCLQRPSVVESLIKRHIRIIHLAEQHISMDLTEGIRDILLSEIFLGPVSSLQQNVNIADQNSGSALEIVCNWYIENIVKDTIGADVYFAPFHNCFKSSKAFGGNTAEAFTNIRELKSIFRIFGGYGFDTLDRMVREHVASLLNCIETSLRSNRDALEAISRSINSCGKVERETNLKQILDIETVIGFCIQVGHALTFRCLLVESAKAVLEEKAPLFVSLLSGVVKQLSDEISEKDEIKRLRTVANDIGVIEDHDTEWIYSTMSKAGLSNSSWSSFPCLCAAFMASNIWNTASYDVNISGFNDNIHCLARCISSVIAGSELVMWERSEQERSFSNDHVSENLESEVPSRVPLEVNIKSAMQFYVKCSSVIMLDSCTETSRYNVVPKLIFMDQLCDISRYLPRSILETHIPYSLLRSIYRQHSVNSLSMVMELFTPSLRQSTIKSPMLSIVHLPPSVRYYADSTPQYATQHDQNHSSAQQRKEPLYDVDGGGHFHNSASRKVKFAESSNNTARGHSPLPSRFATSSKSSSLPSK</sequence>
<dbReference type="PANTHER" id="PTHR12093">
    <property type="entry name" value="NCK-ASSOCIATED PROTEIN 1"/>
    <property type="match status" value="1"/>
</dbReference>
<dbReference type="OrthoDB" id="548214at2759"/>
<evidence type="ECO:0000256" key="1">
    <source>
        <dbReference type="ARBA" id="ARBA00037947"/>
    </source>
</evidence>
<evidence type="ECO:0000313" key="3">
    <source>
        <dbReference type="EMBL" id="KMZ64102.1"/>
    </source>
</evidence>
<dbReference type="STRING" id="29655.A0A0K9P7C6"/>